<evidence type="ECO:0000256" key="3">
    <source>
        <dbReference type="ARBA" id="ARBA00022833"/>
    </source>
</evidence>
<reference evidence="7 8" key="1">
    <citation type="submission" date="2015-04" db="EMBL/GenBank/DDBJ databases">
        <title>Lasius niger genome sequencing.</title>
        <authorList>
            <person name="Konorov E.A."/>
            <person name="Nikitin M.A."/>
            <person name="Kirill M.V."/>
            <person name="Chang P."/>
        </authorList>
    </citation>
    <scope>NUCLEOTIDE SEQUENCE [LARGE SCALE GENOMIC DNA]</scope>
    <source>
        <tissue evidence="7">Whole</tissue>
    </source>
</reference>
<dbReference type="InterPro" id="IPR006612">
    <property type="entry name" value="THAP_Znf"/>
</dbReference>
<dbReference type="EMBL" id="LBMM01011025">
    <property type="protein sequence ID" value="KMQ87077.1"/>
    <property type="molecule type" value="Genomic_DNA"/>
</dbReference>
<evidence type="ECO:0000313" key="8">
    <source>
        <dbReference type="Proteomes" id="UP000036403"/>
    </source>
</evidence>
<dbReference type="GO" id="GO:0008270">
    <property type="term" value="F:zinc ion binding"/>
    <property type="evidence" value="ECO:0007669"/>
    <property type="project" value="UniProtKB-KW"/>
</dbReference>
<keyword evidence="2 5" id="KW-0863">Zinc-finger</keyword>
<dbReference type="OrthoDB" id="7698091at2759"/>
<evidence type="ECO:0000256" key="4">
    <source>
        <dbReference type="ARBA" id="ARBA00023125"/>
    </source>
</evidence>
<dbReference type="PANTHER" id="PTHR19446">
    <property type="entry name" value="REVERSE TRANSCRIPTASES"/>
    <property type="match status" value="1"/>
</dbReference>
<dbReference type="SMART" id="SM00980">
    <property type="entry name" value="THAP"/>
    <property type="match status" value="1"/>
</dbReference>
<dbReference type="PROSITE" id="PS50950">
    <property type="entry name" value="ZF_THAP"/>
    <property type="match status" value="1"/>
</dbReference>
<evidence type="ECO:0000256" key="5">
    <source>
        <dbReference type="PROSITE-ProRule" id="PRU00309"/>
    </source>
</evidence>
<keyword evidence="4 5" id="KW-0238">DNA-binding</keyword>
<dbReference type="Proteomes" id="UP000036403">
    <property type="component" value="Unassembled WGS sequence"/>
</dbReference>
<organism evidence="7 8">
    <name type="scientific">Lasius niger</name>
    <name type="common">Black garden ant</name>
    <dbReference type="NCBI Taxonomy" id="67767"/>
    <lineage>
        <taxon>Eukaryota</taxon>
        <taxon>Metazoa</taxon>
        <taxon>Ecdysozoa</taxon>
        <taxon>Arthropoda</taxon>
        <taxon>Hexapoda</taxon>
        <taxon>Insecta</taxon>
        <taxon>Pterygota</taxon>
        <taxon>Neoptera</taxon>
        <taxon>Endopterygota</taxon>
        <taxon>Hymenoptera</taxon>
        <taxon>Apocrita</taxon>
        <taxon>Aculeata</taxon>
        <taxon>Formicoidea</taxon>
        <taxon>Formicidae</taxon>
        <taxon>Formicinae</taxon>
        <taxon>Lasius</taxon>
        <taxon>Lasius</taxon>
    </lineage>
</organism>
<feature type="non-terminal residue" evidence="7">
    <location>
        <position position="202"/>
    </location>
</feature>
<dbReference type="SUPFAM" id="SSF57716">
    <property type="entry name" value="Glucocorticoid receptor-like (DNA-binding domain)"/>
    <property type="match status" value="1"/>
</dbReference>
<dbReference type="AlphaFoldDB" id="A0A0J7K9V8"/>
<sequence length="202" mass="22892">MPGCSAEDCTNSSVKGFKMTYFPRDPYRQAKWIANVKRANWISTDNSTLCEVHFAQDMWEKPRVDAAIDTAAGSSIEKNGDVYPEVDEAIIEDTIAEYKKNQILKNSEASNGGEDEREGWPEEWKEGVIIPIVKKGRGDEIKEYRGVTLMPSLYKIYTAVLGERLRREIEKKGVLAGSQAGFRREMGTVDQIYALNYIVNRQ</sequence>
<keyword evidence="3" id="KW-0862">Zinc</keyword>
<evidence type="ECO:0000256" key="2">
    <source>
        <dbReference type="ARBA" id="ARBA00022771"/>
    </source>
</evidence>
<evidence type="ECO:0000256" key="1">
    <source>
        <dbReference type="ARBA" id="ARBA00022723"/>
    </source>
</evidence>
<name>A0A0J7K9V8_LASNI</name>
<evidence type="ECO:0000259" key="6">
    <source>
        <dbReference type="PROSITE" id="PS50950"/>
    </source>
</evidence>
<dbReference type="Pfam" id="PF05485">
    <property type="entry name" value="THAP"/>
    <property type="match status" value="1"/>
</dbReference>
<protein>
    <submittedName>
        <fullName evidence="7">Thap domain-containing protein</fullName>
    </submittedName>
</protein>
<keyword evidence="1" id="KW-0479">Metal-binding</keyword>
<keyword evidence="8" id="KW-1185">Reference proteome</keyword>
<evidence type="ECO:0000313" key="7">
    <source>
        <dbReference type="EMBL" id="KMQ87077.1"/>
    </source>
</evidence>
<feature type="domain" description="THAP-type" evidence="6">
    <location>
        <begin position="1"/>
        <end position="72"/>
    </location>
</feature>
<dbReference type="GO" id="GO:0003677">
    <property type="term" value="F:DNA binding"/>
    <property type="evidence" value="ECO:0007669"/>
    <property type="project" value="UniProtKB-UniRule"/>
</dbReference>
<dbReference type="PaxDb" id="67767-A0A0J7K9V8"/>
<accession>A0A0J7K9V8</accession>
<gene>
    <name evidence="7" type="ORF">RF55_13748</name>
</gene>
<proteinExistence type="predicted"/>
<comment type="caution">
    <text evidence="7">The sequence shown here is derived from an EMBL/GenBank/DDBJ whole genome shotgun (WGS) entry which is preliminary data.</text>
</comment>